<dbReference type="OrthoDB" id="8541087at2"/>
<dbReference type="Proteomes" id="UP000186313">
    <property type="component" value="Unassembled WGS sequence"/>
</dbReference>
<dbReference type="GO" id="GO:0016787">
    <property type="term" value="F:hydrolase activity"/>
    <property type="evidence" value="ECO:0007669"/>
    <property type="project" value="UniProtKB-UniRule"/>
</dbReference>
<evidence type="ECO:0000256" key="2">
    <source>
        <dbReference type="ARBA" id="ARBA00022963"/>
    </source>
</evidence>
<dbReference type="InterPro" id="IPR016035">
    <property type="entry name" value="Acyl_Trfase/lysoPLipase"/>
</dbReference>
<dbReference type="GO" id="GO:0016042">
    <property type="term" value="P:lipid catabolic process"/>
    <property type="evidence" value="ECO:0007669"/>
    <property type="project" value="UniProtKB-UniRule"/>
</dbReference>
<dbReference type="PANTHER" id="PTHR14226">
    <property type="entry name" value="NEUROPATHY TARGET ESTERASE/SWISS CHEESE D.MELANOGASTER"/>
    <property type="match status" value="1"/>
</dbReference>
<keyword evidence="3 4" id="KW-0443">Lipid metabolism</keyword>
<dbReference type="Gene3D" id="3.40.1090.10">
    <property type="entry name" value="Cytosolic phospholipase A2 catalytic domain"/>
    <property type="match status" value="1"/>
</dbReference>
<dbReference type="PROSITE" id="PS51635">
    <property type="entry name" value="PNPLA"/>
    <property type="match status" value="1"/>
</dbReference>
<dbReference type="InterPro" id="IPR050301">
    <property type="entry name" value="NTE"/>
</dbReference>
<dbReference type="AlphaFoldDB" id="A0A1Q9HKS5"/>
<dbReference type="PANTHER" id="PTHR14226:SF78">
    <property type="entry name" value="SLR0060 PROTEIN"/>
    <property type="match status" value="1"/>
</dbReference>
<feature type="active site" description="Proton acceptor" evidence="4">
    <location>
        <position position="278"/>
    </location>
</feature>
<comment type="caution">
    <text evidence="6">The sequence shown here is derived from an EMBL/GenBank/DDBJ whole genome shotgun (WGS) entry which is preliminary data.</text>
</comment>
<proteinExistence type="predicted"/>
<evidence type="ECO:0000256" key="4">
    <source>
        <dbReference type="PROSITE-ProRule" id="PRU01161"/>
    </source>
</evidence>
<feature type="active site" description="Nucleophile" evidence="4">
    <location>
        <position position="100"/>
    </location>
</feature>
<organism evidence="6 7">
    <name type="scientific">Vibrio panuliri</name>
    <dbReference type="NCBI Taxonomy" id="1381081"/>
    <lineage>
        <taxon>Bacteria</taxon>
        <taxon>Pseudomonadati</taxon>
        <taxon>Pseudomonadota</taxon>
        <taxon>Gammaproteobacteria</taxon>
        <taxon>Vibrionales</taxon>
        <taxon>Vibrionaceae</taxon>
        <taxon>Vibrio</taxon>
    </lineage>
</organism>
<evidence type="ECO:0000256" key="3">
    <source>
        <dbReference type="ARBA" id="ARBA00023098"/>
    </source>
</evidence>
<reference evidence="6 7" key="1">
    <citation type="submission" date="2016-09" db="EMBL/GenBank/DDBJ databases">
        <title>Genomic Taxonomy of the Vibrionaceae.</title>
        <authorList>
            <person name="Gonzalez-Castillo A."/>
            <person name="Gomez-Gil B."/>
            <person name="Enciso-Ibarra K."/>
        </authorList>
    </citation>
    <scope>NUCLEOTIDE SEQUENCE [LARGE SCALE GENOMIC DNA]</scope>
    <source>
        <strain evidence="6 7">CAIM 703</strain>
    </source>
</reference>
<keyword evidence="1 4" id="KW-0378">Hydrolase</keyword>
<gene>
    <name evidence="6" type="ORF">BIY22_18980</name>
</gene>
<evidence type="ECO:0000259" key="5">
    <source>
        <dbReference type="PROSITE" id="PS51635"/>
    </source>
</evidence>
<dbReference type="SUPFAM" id="SSF52151">
    <property type="entry name" value="FabD/lysophospholipase-like"/>
    <property type="match status" value="1"/>
</dbReference>
<evidence type="ECO:0000313" key="6">
    <source>
        <dbReference type="EMBL" id="OLQ90982.1"/>
    </source>
</evidence>
<evidence type="ECO:0000313" key="7">
    <source>
        <dbReference type="Proteomes" id="UP000186313"/>
    </source>
</evidence>
<dbReference type="Pfam" id="PF01734">
    <property type="entry name" value="Patatin"/>
    <property type="match status" value="1"/>
</dbReference>
<keyword evidence="2 4" id="KW-0442">Lipid degradation</keyword>
<dbReference type="InterPro" id="IPR002641">
    <property type="entry name" value="PNPLA_dom"/>
</dbReference>
<evidence type="ECO:0000256" key="1">
    <source>
        <dbReference type="ARBA" id="ARBA00022801"/>
    </source>
</evidence>
<sequence>MRTRFGLLILVSLLSGCTTVSQPENRLQRDISTELDQHAFSRLEQRDNHVTVILAFSGGGKRAAALSYGVLKQLNDITITQKNGYSSTLLEEVDVISSVSGGSFTAAYYALYHEKTFTHYEDEFLQADVKQDLISTYLSPTRWFTKHSRTEIARRYYQTQLFGDATFADIDDDKSPYLIINASDITTGVRFSFIQEYFSFLCSDISQYPISKAVAASTAVPILFEPVALENHSECNTTAHTSYQPMQIEQLSFRAQKTVQSIERYKDKDKHQYIHLVDGGITDNLGLLAIYDILEVGKIHQSTNGDLGTKHHVVVIAVDASTKPDLGLGLSMEPPTTVQTLNSITDIQLHRYNDATKEVFKRAMNQWAAEASTTENQVVPHFIEVSFSHTRDPRKRHEFNQVPTDLTLPFDSVDAIIKEGQYQIQTHPALQKVLLEINYPSSD</sequence>
<feature type="domain" description="PNPLA" evidence="5">
    <location>
        <begin position="54"/>
        <end position="291"/>
    </location>
</feature>
<dbReference type="STRING" id="1381081.BIY22_18980"/>
<dbReference type="RefSeq" id="WP_075707275.1">
    <property type="nucleotide sequence ID" value="NZ_MJMJ01000011.1"/>
</dbReference>
<name>A0A1Q9HKS5_9VIBR</name>
<comment type="caution">
    <text evidence="4">Lacks conserved residue(s) required for the propagation of feature annotation.</text>
</comment>
<accession>A0A1Q9HKS5</accession>
<dbReference type="EMBL" id="MJMJ01000011">
    <property type="protein sequence ID" value="OLQ90982.1"/>
    <property type="molecule type" value="Genomic_DNA"/>
</dbReference>
<dbReference type="PROSITE" id="PS51257">
    <property type="entry name" value="PROKAR_LIPOPROTEIN"/>
    <property type="match status" value="1"/>
</dbReference>
<protein>
    <recommendedName>
        <fullName evidence="5">PNPLA domain-containing protein</fullName>
    </recommendedName>
</protein>
<feature type="short sequence motif" description="DGA/G" evidence="4">
    <location>
        <begin position="278"/>
        <end position="280"/>
    </location>
</feature>